<dbReference type="Proteomes" id="UP000064137">
    <property type="component" value="Chromosome"/>
</dbReference>
<dbReference type="GO" id="GO:0006351">
    <property type="term" value="P:DNA-templated transcription"/>
    <property type="evidence" value="ECO:0007669"/>
    <property type="project" value="TreeGrafter"/>
</dbReference>
<dbReference type="GO" id="GO:0043565">
    <property type="term" value="F:sequence-specific DNA binding"/>
    <property type="evidence" value="ECO:0007669"/>
    <property type="project" value="TreeGrafter"/>
</dbReference>
<proteinExistence type="inferred from homology"/>
<protein>
    <submittedName>
        <fullName evidence="6">LysR family transcriptional regulator</fullName>
    </submittedName>
</protein>
<dbReference type="Pfam" id="PF03466">
    <property type="entry name" value="LysR_substrate"/>
    <property type="match status" value="1"/>
</dbReference>
<gene>
    <name evidence="6" type="ORF">APT59_17585</name>
</gene>
<dbReference type="AlphaFoldDB" id="A0A0U4WKE7"/>
<dbReference type="RefSeq" id="WP_059316039.1">
    <property type="nucleotide sequence ID" value="NZ_CP013987.1"/>
</dbReference>
<keyword evidence="2" id="KW-0805">Transcription regulation</keyword>
<dbReference type="GO" id="GO:0003700">
    <property type="term" value="F:DNA-binding transcription factor activity"/>
    <property type="evidence" value="ECO:0007669"/>
    <property type="project" value="InterPro"/>
</dbReference>
<dbReference type="PROSITE" id="PS50931">
    <property type="entry name" value="HTH_LYSR"/>
    <property type="match status" value="1"/>
</dbReference>
<evidence type="ECO:0000256" key="4">
    <source>
        <dbReference type="ARBA" id="ARBA00023163"/>
    </source>
</evidence>
<dbReference type="KEGG" id="por:APT59_17585"/>
<dbReference type="SUPFAM" id="SSF46785">
    <property type="entry name" value="Winged helix' DNA-binding domain"/>
    <property type="match status" value="1"/>
</dbReference>
<dbReference type="PANTHER" id="PTHR30537">
    <property type="entry name" value="HTH-TYPE TRANSCRIPTIONAL REGULATOR"/>
    <property type="match status" value="1"/>
</dbReference>
<name>A0A0U4WKE7_9PSED</name>
<reference evidence="6 7" key="1">
    <citation type="submission" date="2016-01" db="EMBL/GenBank/DDBJ databases">
        <title>Annotation of Pseudomonas oryzihabitans USDA-ARS-USMARC-56511.</title>
        <authorList>
            <person name="Harhay G.P."/>
            <person name="Harhay D.M."/>
            <person name="Smith T.P.L."/>
            <person name="Bono J.L."/>
            <person name="Heaton M.P."/>
            <person name="Clawson M.L."/>
            <person name="Chitko-Mckown C.G."/>
            <person name="Capik S.F."/>
            <person name="DeDonder K.D."/>
            <person name="Apley M.D."/>
            <person name="Lubbers B.V."/>
            <person name="White B.J."/>
            <person name="Larson R.L."/>
        </authorList>
    </citation>
    <scope>NUCLEOTIDE SEQUENCE [LARGE SCALE GENOMIC DNA]</scope>
    <source>
        <strain evidence="6 7">USDA-ARS-USMARC-56511</strain>
    </source>
</reference>
<evidence type="ECO:0000313" key="7">
    <source>
        <dbReference type="Proteomes" id="UP000064137"/>
    </source>
</evidence>
<dbReference type="Pfam" id="PF00126">
    <property type="entry name" value="HTH_1"/>
    <property type="match status" value="1"/>
</dbReference>
<evidence type="ECO:0000256" key="1">
    <source>
        <dbReference type="ARBA" id="ARBA00009437"/>
    </source>
</evidence>
<dbReference type="InterPro" id="IPR000847">
    <property type="entry name" value="LysR_HTH_N"/>
</dbReference>
<dbReference type="EMBL" id="CP013987">
    <property type="protein sequence ID" value="ALZ85922.1"/>
    <property type="molecule type" value="Genomic_DNA"/>
</dbReference>
<sequence>MFDWNDLRVFLEVQRHGRLLTAARSLGVSHATVARHLEALERALGSQLLVQQASGYQLTPAGQALLAHAQAMEEAALLAQEAVTQRLNPLGQVRVGVTEGLGTGFLAQRLGALLRDYPGLEVELVSVPRFVSVTNREADIAITLERPTAEGLIGRRLTPYRLRFYASRAYLDRAPALDAEADLGEQAFIGYVDDLLYTRELQFIQGLCPEPRIVFRSTSVIAQREAACAGIGIAVLPCYLVGQKTPLEGVLPERSFTREYWISTHRELHRSARLRVVWDFLLHLCAAERSVLLGDERPLP</sequence>
<evidence type="ECO:0000259" key="5">
    <source>
        <dbReference type="PROSITE" id="PS50931"/>
    </source>
</evidence>
<dbReference type="OrthoDB" id="570111at2"/>
<dbReference type="InterPro" id="IPR036388">
    <property type="entry name" value="WH-like_DNA-bd_sf"/>
</dbReference>
<dbReference type="Gene3D" id="3.40.190.290">
    <property type="match status" value="1"/>
</dbReference>
<dbReference type="InterPro" id="IPR036390">
    <property type="entry name" value="WH_DNA-bd_sf"/>
</dbReference>
<evidence type="ECO:0000313" key="6">
    <source>
        <dbReference type="EMBL" id="ALZ85922.1"/>
    </source>
</evidence>
<organism evidence="6 7">
    <name type="scientific">Pseudomonas oryzihabitans</name>
    <dbReference type="NCBI Taxonomy" id="47885"/>
    <lineage>
        <taxon>Bacteria</taxon>
        <taxon>Pseudomonadati</taxon>
        <taxon>Pseudomonadota</taxon>
        <taxon>Gammaproteobacteria</taxon>
        <taxon>Pseudomonadales</taxon>
        <taxon>Pseudomonadaceae</taxon>
        <taxon>Pseudomonas</taxon>
    </lineage>
</organism>
<feature type="domain" description="HTH lysR-type" evidence="5">
    <location>
        <begin position="2"/>
        <end position="59"/>
    </location>
</feature>
<dbReference type="PANTHER" id="PTHR30537:SF3">
    <property type="entry name" value="TRANSCRIPTIONAL REGULATORY PROTEIN"/>
    <property type="match status" value="1"/>
</dbReference>
<comment type="similarity">
    <text evidence="1">Belongs to the LysR transcriptional regulatory family.</text>
</comment>
<dbReference type="Gene3D" id="1.10.10.10">
    <property type="entry name" value="Winged helix-like DNA-binding domain superfamily/Winged helix DNA-binding domain"/>
    <property type="match status" value="1"/>
</dbReference>
<keyword evidence="3" id="KW-0238">DNA-binding</keyword>
<dbReference type="InterPro" id="IPR005119">
    <property type="entry name" value="LysR_subst-bd"/>
</dbReference>
<evidence type="ECO:0000256" key="2">
    <source>
        <dbReference type="ARBA" id="ARBA00023015"/>
    </source>
</evidence>
<dbReference type="SUPFAM" id="SSF53850">
    <property type="entry name" value="Periplasmic binding protein-like II"/>
    <property type="match status" value="1"/>
</dbReference>
<keyword evidence="4" id="KW-0804">Transcription</keyword>
<accession>A0A0U4WKE7</accession>
<dbReference type="InterPro" id="IPR058163">
    <property type="entry name" value="LysR-type_TF_proteobact-type"/>
</dbReference>
<evidence type="ECO:0000256" key="3">
    <source>
        <dbReference type="ARBA" id="ARBA00023125"/>
    </source>
</evidence>